<proteinExistence type="inferred from homology"/>
<dbReference type="GO" id="GO:0051213">
    <property type="term" value="F:dioxygenase activity"/>
    <property type="evidence" value="ECO:0007669"/>
    <property type="project" value="UniProtKB-KW"/>
</dbReference>
<dbReference type="Gene3D" id="2.60.120.330">
    <property type="entry name" value="B-lactam Antibiotic, Isopenicillin N Synthase, Chain"/>
    <property type="match status" value="1"/>
</dbReference>
<keyword evidence="3" id="KW-0560">Oxidoreductase</keyword>
<keyword evidence="2" id="KW-0223">Dioxygenase</keyword>
<dbReference type="Proteomes" id="UP000065521">
    <property type="component" value="Unassembled WGS sequence"/>
</dbReference>
<dbReference type="SUPFAM" id="SSF51197">
    <property type="entry name" value="Clavaminate synthase-like"/>
    <property type="match status" value="1"/>
</dbReference>
<reference evidence="4 5" key="1">
    <citation type="submission" date="2015-11" db="EMBL/GenBank/DDBJ databases">
        <title>Expanding the genomic diversity of Burkholderia species for the development of highly accurate diagnostics.</title>
        <authorList>
            <person name="Sahl J."/>
            <person name="Keim P."/>
            <person name="Wagner D."/>
        </authorList>
    </citation>
    <scope>NUCLEOTIDE SEQUENCE [LARGE SCALE GENOMIC DNA]</scope>
    <source>
        <strain evidence="4 5">RF32-BP4</strain>
    </source>
</reference>
<dbReference type="InterPro" id="IPR027443">
    <property type="entry name" value="IPNS-like_sf"/>
</dbReference>
<dbReference type="PANTHER" id="PTHR46332:SF5">
    <property type="entry name" value="ASPARTATE BETA-HYDROXYLASE DOMAIN CONTAINING 2"/>
    <property type="match status" value="1"/>
</dbReference>
<evidence type="ECO:0000256" key="2">
    <source>
        <dbReference type="ARBA" id="ARBA00022964"/>
    </source>
</evidence>
<comment type="similarity">
    <text evidence="1">Belongs to the aspartyl/asparaginyl beta-hydroxylase family.</text>
</comment>
<evidence type="ECO:0000256" key="1">
    <source>
        <dbReference type="ARBA" id="ARBA00007730"/>
    </source>
</evidence>
<evidence type="ECO:0000313" key="5">
    <source>
        <dbReference type="Proteomes" id="UP000065521"/>
    </source>
</evidence>
<dbReference type="PANTHER" id="PTHR46332">
    <property type="entry name" value="ASPARTATE BETA-HYDROXYLASE DOMAIN-CONTAINING PROTEIN 2"/>
    <property type="match status" value="1"/>
</dbReference>
<accession>A0A102JAA6</accession>
<dbReference type="Pfam" id="PF05118">
    <property type="entry name" value="Asp_Arg_Hydrox"/>
    <property type="match status" value="1"/>
</dbReference>
<dbReference type="GO" id="GO:0016020">
    <property type="term" value="C:membrane"/>
    <property type="evidence" value="ECO:0007669"/>
    <property type="project" value="TreeGrafter"/>
</dbReference>
<organism evidence="4 5">
    <name type="scientific">Burkholderia ubonensis</name>
    <dbReference type="NCBI Taxonomy" id="101571"/>
    <lineage>
        <taxon>Bacteria</taxon>
        <taxon>Pseudomonadati</taxon>
        <taxon>Pseudomonadota</taxon>
        <taxon>Betaproteobacteria</taxon>
        <taxon>Burkholderiales</taxon>
        <taxon>Burkholderiaceae</taxon>
        <taxon>Burkholderia</taxon>
        <taxon>Burkholderia cepacia complex</taxon>
    </lineage>
</organism>
<name>A0A102JAA6_9BURK</name>
<protein>
    <submittedName>
        <fullName evidence="4">Aspartyl beta-hydroxylase</fullName>
    </submittedName>
</protein>
<sequence length="311" mass="35810">MSPFEKNLTLRKAVLDVMKQGGCYRRIMDGGPELDRVKEFLLRMARPEHGERLPKQHPTFLPIFPGLDNRPMRSPEGDPVADYLRAATPAIRDEALRLRSRVLSFTGGVVTDGAWLIYPLWYMGTQLPFMTMHCPELKRIAAGLPRCGVAHPFSEALLSWQEPNTHLGAHCSVDSLRLRYSVGIIVDADCTLRVGEIRKQWQVGESIVFEDCFEHEAWNGPKSRLVFIIDTWHPDLSEIERDALQAMFRKREVRDILCEFRMSEPMRPFLAQRFAEEDRDPALRRYWDADASITAPRIDDWGTWDTVPVFS</sequence>
<gene>
    <name evidence="4" type="ORF">WI38_09100</name>
</gene>
<dbReference type="AlphaFoldDB" id="A0A102JAA6"/>
<dbReference type="InterPro" id="IPR051821">
    <property type="entry name" value="Asp/Asn_beta-hydroxylase"/>
</dbReference>
<evidence type="ECO:0000256" key="3">
    <source>
        <dbReference type="ARBA" id="ARBA00023002"/>
    </source>
</evidence>
<evidence type="ECO:0000313" key="4">
    <source>
        <dbReference type="EMBL" id="KUZ93732.1"/>
    </source>
</evidence>
<dbReference type="InterPro" id="IPR007803">
    <property type="entry name" value="Asp/Arg/Pro-Hydrxlase"/>
</dbReference>
<dbReference type="RefSeq" id="WP_059632164.1">
    <property type="nucleotide sequence ID" value="NZ_CP013368.1"/>
</dbReference>
<comment type="caution">
    <text evidence="4">The sequence shown here is derived from an EMBL/GenBank/DDBJ whole genome shotgun (WGS) entry which is preliminary data.</text>
</comment>
<dbReference type="EMBL" id="LOTN01000016">
    <property type="protein sequence ID" value="KUZ93732.1"/>
    <property type="molecule type" value="Genomic_DNA"/>
</dbReference>